<evidence type="ECO:0000313" key="4">
    <source>
        <dbReference type="Proteomes" id="UP000319578"/>
    </source>
</evidence>
<dbReference type="RefSeq" id="WP_236699992.1">
    <property type="nucleotide sequence ID" value="NZ_BJON01000032.1"/>
</dbReference>
<evidence type="ECO:0008006" key="5">
    <source>
        <dbReference type="Google" id="ProtNLM"/>
    </source>
</evidence>
<keyword evidence="4" id="KW-1185">Reference proteome</keyword>
<reference evidence="3" key="1">
    <citation type="submission" date="2015-07" db="EMBL/GenBank/DDBJ databases">
        <title>Genome sequencing project for genomic taxonomy and phylogenomics of Bacillus-like bacteria.</title>
        <authorList>
            <person name="Liu B."/>
            <person name="Wang J."/>
            <person name="Zhu Y."/>
            <person name="Liu G."/>
            <person name="Chen Q."/>
            <person name="Chen Z."/>
            <person name="Lan J."/>
            <person name="Che J."/>
            <person name="Ge C."/>
            <person name="Shi H."/>
            <person name="Pan Z."/>
            <person name="Liu X."/>
        </authorList>
    </citation>
    <scope>NUCLEOTIDE SEQUENCE [LARGE SCALE GENOMIC DNA]</scope>
    <source>
        <strain evidence="3">DSM 9887</strain>
    </source>
</reference>
<dbReference type="PATRIC" id="fig|54915.3.peg.2045"/>
<name>A0A0K9YNM2_9BACL</name>
<organism evidence="2 3">
    <name type="scientific">Brevibacillus reuszeri</name>
    <dbReference type="NCBI Taxonomy" id="54915"/>
    <lineage>
        <taxon>Bacteria</taxon>
        <taxon>Bacillati</taxon>
        <taxon>Bacillota</taxon>
        <taxon>Bacilli</taxon>
        <taxon>Bacillales</taxon>
        <taxon>Paenibacillaceae</taxon>
        <taxon>Brevibacillus</taxon>
    </lineage>
</organism>
<sequence>MAAGIRQLNETDMTKQERDSFYYMLRDSGREDYAVTVSWWVSLEGEKGNTCTMWGVVKWFDPKSRKIKLANQTSCQWINMEHIFDVHG</sequence>
<reference evidence="2" key="2">
    <citation type="submission" date="2015-07" db="EMBL/GenBank/DDBJ databases">
        <title>MeaNS - Measles Nucleotide Surveillance Program.</title>
        <authorList>
            <person name="Tran T."/>
            <person name="Druce J."/>
        </authorList>
    </citation>
    <scope>NUCLEOTIDE SEQUENCE</scope>
    <source>
        <strain evidence="2">DSM 9887</strain>
    </source>
</reference>
<evidence type="ECO:0000313" key="1">
    <source>
        <dbReference type="EMBL" id="GED72654.1"/>
    </source>
</evidence>
<dbReference type="AlphaFoldDB" id="A0A0K9YNM2"/>
<accession>A0A0K9YNM2</accession>
<dbReference type="Proteomes" id="UP000319578">
    <property type="component" value="Unassembled WGS sequence"/>
</dbReference>
<proteinExistence type="predicted"/>
<gene>
    <name evidence="2" type="ORF">ADS79_15240</name>
    <name evidence="1" type="ORF">BRE01_63560</name>
</gene>
<comment type="caution">
    <text evidence="2">The sequence shown here is derived from an EMBL/GenBank/DDBJ whole genome shotgun (WGS) entry which is preliminary data.</text>
</comment>
<reference evidence="1 4" key="3">
    <citation type="submission" date="2019-06" db="EMBL/GenBank/DDBJ databases">
        <title>Whole genome shotgun sequence of Brevibacillus reuszeri NBRC 15719.</title>
        <authorList>
            <person name="Hosoyama A."/>
            <person name="Uohara A."/>
            <person name="Ohji S."/>
            <person name="Ichikawa N."/>
        </authorList>
    </citation>
    <scope>NUCLEOTIDE SEQUENCE [LARGE SCALE GENOMIC DNA]</scope>
    <source>
        <strain evidence="1 4">NBRC 15719</strain>
    </source>
</reference>
<dbReference type="Proteomes" id="UP000036834">
    <property type="component" value="Unassembled WGS sequence"/>
</dbReference>
<dbReference type="EMBL" id="BJON01000032">
    <property type="protein sequence ID" value="GED72654.1"/>
    <property type="molecule type" value="Genomic_DNA"/>
</dbReference>
<evidence type="ECO:0000313" key="2">
    <source>
        <dbReference type="EMBL" id="KNB70314.1"/>
    </source>
</evidence>
<evidence type="ECO:0000313" key="3">
    <source>
        <dbReference type="Proteomes" id="UP000036834"/>
    </source>
</evidence>
<protein>
    <recommendedName>
        <fullName evidence="5">YolD-like family protein</fullName>
    </recommendedName>
</protein>
<dbReference type="EMBL" id="LGIQ01000009">
    <property type="protein sequence ID" value="KNB70314.1"/>
    <property type="molecule type" value="Genomic_DNA"/>
</dbReference>